<dbReference type="FunFam" id="3.40.50.300:FF:000589">
    <property type="entry name" value="ABC transporter, ATP-binding subunit"/>
    <property type="match status" value="1"/>
</dbReference>
<dbReference type="EMBL" id="MPLS01000001">
    <property type="protein sequence ID" value="ORI98753.1"/>
    <property type="molecule type" value="Genomic_DNA"/>
</dbReference>
<dbReference type="Proteomes" id="UP000192288">
    <property type="component" value="Unassembled WGS sequence"/>
</dbReference>
<proteinExistence type="inferred from homology"/>
<name>A0A1X0VGC0_LEUPS</name>
<gene>
    <name evidence="10" type="ORF">BMR96_00425</name>
</gene>
<evidence type="ECO:0000256" key="6">
    <source>
        <dbReference type="ARBA" id="ARBA00022967"/>
    </source>
</evidence>
<dbReference type="RefSeq" id="WP_004910142.1">
    <property type="nucleotide sequence ID" value="NZ_MPLS01000001.1"/>
</dbReference>
<keyword evidence="5 10" id="KW-0067">ATP-binding</keyword>
<evidence type="ECO:0000256" key="4">
    <source>
        <dbReference type="ARBA" id="ARBA00022741"/>
    </source>
</evidence>
<evidence type="ECO:0000256" key="3">
    <source>
        <dbReference type="ARBA" id="ARBA00022475"/>
    </source>
</evidence>
<dbReference type="Pfam" id="PF00005">
    <property type="entry name" value="ABC_tran"/>
    <property type="match status" value="1"/>
</dbReference>
<accession>A0A1X0VGC0</accession>
<dbReference type="InterPro" id="IPR005894">
    <property type="entry name" value="DrrA"/>
</dbReference>
<dbReference type="PROSITE" id="PS50893">
    <property type="entry name" value="ABC_TRANSPORTER_2"/>
    <property type="match status" value="1"/>
</dbReference>
<sequence length="313" mass="34451">MENEVAISVKNISKKFGQHVAVNDISFDVKKGEIFGLLGPNGAGKSTLINMMTTLMQPDQGEIMINGLNTISQSRQVRSQFSVTGQSATIDRELSARENLFLFGRLNGLNRDSAHQRSEELLVDFDLVQSADHSVSTFSGGMLRRLDLAISLIGNPSILFLDEPTTGLDPRTRTQMWVAIQKLVKNGTTVLLTTQYLEEADQLADRIALIDHGRLIAEDKPSELKKLVGGLQLKVTVEQNESVIPTQSIIEKVLGKTVNVENRNLTVILDNNAFNKVSEILDKILASKIMLSSFKIDAPSLDEVFLSMTVGKN</sequence>
<dbReference type="InterPro" id="IPR050763">
    <property type="entry name" value="ABC_transporter_ATP-binding"/>
</dbReference>
<dbReference type="PROSITE" id="PS00211">
    <property type="entry name" value="ABC_TRANSPORTER_1"/>
    <property type="match status" value="1"/>
</dbReference>
<keyword evidence="7" id="KW-0472">Membrane</keyword>
<comment type="caution">
    <text evidence="10">The sequence shown here is derived from an EMBL/GenBank/DDBJ whole genome shotgun (WGS) entry which is preliminary data.</text>
</comment>
<feature type="domain" description="ABC transporter" evidence="9">
    <location>
        <begin position="7"/>
        <end position="237"/>
    </location>
</feature>
<dbReference type="InterPro" id="IPR027417">
    <property type="entry name" value="P-loop_NTPase"/>
</dbReference>
<dbReference type="PANTHER" id="PTHR42711:SF19">
    <property type="entry name" value="DOXORUBICIN RESISTANCE ATP-BINDING PROTEIN DRRA"/>
    <property type="match status" value="1"/>
</dbReference>
<dbReference type="GO" id="GO:0043215">
    <property type="term" value="P:daunorubicin transport"/>
    <property type="evidence" value="ECO:0007669"/>
    <property type="project" value="InterPro"/>
</dbReference>
<reference evidence="10 11" key="1">
    <citation type="journal article" date="2017" name="Front. Microbiol.">
        <title>Genomic Characterization of Dairy Associated Leuconostoc Species and Diversity of Leuconostocs in Undefined Mixed Mesophilic Starter Cultures.</title>
        <authorList>
            <person name="Frantzen C.A."/>
            <person name="Kot W."/>
            <person name="Pedersen T.B."/>
            <person name="Ardo Y.M."/>
            <person name="Broadbent J.R."/>
            <person name="Neve H."/>
            <person name="Hansen L.H."/>
            <person name="Dal Bello F."/>
            <person name="Ostlie H.M."/>
            <person name="Kleppen H.P."/>
            <person name="Vogensen F.K."/>
            <person name="Holo H."/>
        </authorList>
    </citation>
    <scope>NUCLEOTIDE SEQUENCE [LARGE SCALE GENOMIC DNA]</scope>
    <source>
        <strain evidence="10 11">LMGCF08</strain>
    </source>
</reference>
<dbReference type="STRING" id="33968.BMS77_02900"/>
<dbReference type="PANTHER" id="PTHR42711">
    <property type="entry name" value="ABC TRANSPORTER ATP-BINDING PROTEIN"/>
    <property type="match status" value="1"/>
</dbReference>
<keyword evidence="2" id="KW-0813">Transport</keyword>
<evidence type="ECO:0000259" key="9">
    <source>
        <dbReference type="PROSITE" id="PS50893"/>
    </source>
</evidence>
<evidence type="ECO:0000313" key="10">
    <source>
        <dbReference type="EMBL" id="ORI98753.1"/>
    </source>
</evidence>
<dbReference type="SMART" id="SM00382">
    <property type="entry name" value="AAA"/>
    <property type="match status" value="1"/>
</dbReference>
<dbReference type="GO" id="GO:0005524">
    <property type="term" value="F:ATP binding"/>
    <property type="evidence" value="ECO:0007669"/>
    <property type="project" value="UniProtKB-KW"/>
</dbReference>
<dbReference type="GO" id="GO:0005886">
    <property type="term" value="C:plasma membrane"/>
    <property type="evidence" value="ECO:0007669"/>
    <property type="project" value="UniProtKB-SubCell"/>
</dbReference>
<dbReference type="AlphaFoldDB" id="A0A1X0VGC0"/>
<organism evidence="10 11">
    <name type="scientific">Leuconostoc pseudomesenteroides</name>
    <dbReference type="NCBI Taxonomy" id="33968"/>
    <lineage>
        <taxon>Bacteria</taxon>
        <taxon>Bacillati</taxon>
        <taxon>Bacillota</taxon>
        <taxon>Bacilli</taxon>
        <taxon>Lactobacillales</taxon>
        <taxon>Lactobacillaceae</taxon>
        <taxon>Leuconostoc</taxon>
    </lineage>
</organism>
<evidence type="ECO:0000313" key="11">
    <source>
        <dbReference type="Proteomes" id="UP000192288"/>
    </source>
</evidence>
<dbReference type="InterPro" id="IPR003439">
    <property type="entry name" value="ABC_transporter-like_ATP-bd"/>
</dbReference>
<evidence type="ECO:0000256" key="1">
    <source>
        <dbReference type="ARBA" id="ARBA00004413"/>
    </source>
</evidence>
<keyword evidence="4" id="KW-0547">Nucleotide-binding</keyword>
<dbReference type="SUPFAM" id="SSF52540">
    <property type="entry name" value="P-loop containing nucleoside triphosphate hydrolases"/>
    <property type="match status" value="1"/>
</dbReference>
<dbReference type="InterPro" id="IPR003593">
    <property type="entry name" value="AAA+_ATPase"/>
</dbReference>
<protein>
    <submittedName>
        <fullName evidence="10">ABC transporter ATP-binding protein</fullName>
    </submittedName>
</protein>
<dbReference type="eggNOG" id="COG1131">
    <property type="taxonomic scope" value="Bacteria"/>
</dbReference>
<keyword evidence="3" id="KW-1003">Cell membrane</keyword>
<dbReference type="Gene3D" id="3.40.50.300">
    <property type="entry name" value="P-loop containing nucleotide triphosphate hydrolases"/>
    <property type="match status" value="1"/>
</dbReference>
<evidence type="ECO:0000256" key="2">
    <source>
        <dbReference type="ARBA" id="ARBA00022448"/>
    </source>
</evidence>
<comment type="subcellular location">
    <subcellularLocation>
        <location evidence="1">Cell membrane</location>
        <topology evidence="1">Peripheral membrane protein</topology>
        <orientation evidence="1">Cytoplasmic side</orientation>
    </subcellularLocation>
</comment>
<dbReference type="GO" id="GO:0016887">
    <property type="term" value="F:ATP hydrolysis activity"/>
    <property type="evidence" value="ECO:0007669"/>
    <property type="project" value="InterPro"/>
</dbReference>
<evidence type="ECO:0000256" key="7">
    <source>
        <dbReference type="ARBA" id="ARBA00023136"/>
    </source>
</evidence>
<dbReference type="GO" id="GO:1900753">
    <property type="term" value="P:doxorubicin transport"/>
    <property type="evidence" value="ECO:0007669"/>
    <property type="project" value="InterPro"/>
</dbReference>
<evidence type="ECO:0000256" key="8">
    <source>
        <dbReference type="ARBA" id="ARBA00049985"/>
    </source>
</evidence>
<comment type="similarity">
    <text evidence="8">Belongs to the ABC transporter superfamily. Drug exporter-1 (DrugE1) (TC 3.A.1.105) family.</text>
</comment>
<evidence type="ECO:0000256" key="5">
    <source>
        <dbReference type="ARBA" id="ARBA00022840"/>
    </source>
</evidence>
<dbReference type="NCBIfam" id="TIGR01188">
    <property type="entry name" value="drrA"/>
    <property type="match status" value="1"/>
</dbReference>
<dbReference type="InterPro" id="IPR017871">
    <property type="entry name" value="ABC_transporter-like_CS"/>
</dbReference>
<keyword evidence="6" id="KW-1278">Translocase</keyword>